<evidence type="ECO:0000259" key="1">
    <source>
        <dbReference type="Pfam" id="PF14510"/>
    </source>
</evidence>
<proteinExistence type="predicted"/>
<comment type="caution">
    <text evidence="2">The sequence shown here is derived from an EMBL/GenBank/DDBJ whole genome shotgun (WGS) entry which is preliminary data.</text>
</comment>
<name>A0AAN8UKF7_9MAGN</name>
<dbReference type="EMBL" id="JBAMMX010000028">
    <property type="protein sequence ID" value="KAK6912142.1"/>
    <property type="molecule type" value="Genomic_DNA"/>
</dbReference>
<dbReference type="InterPro" id="IPR029481">
    <property type="entry name" value="ABC_trans_N"/>
</dbReference>
<evidence type="ECO:0000313" key="2">
    <source>
        <dbReference type="EMBL" id="KAK6912142.1"/>
    </source>
</evidence>
<sequence length="170" mass="19447">MSFRLSSSSVYGENENEIFSRSSIEEDDEEALKWASLERLPTFSRLRKGLLAIPEGPANEIDVKNMALHEKQILLSRLVNVAEEDNEKFLLKFRDRLDRVGITLPTIEVRYQNLNVDAEAYAGSRALPTFSNFMINMVEGFLNGLHLLPNRKTQFTILRNVSGIIKPSRY</sequence>
<organism evidence="2 3">
    <name type="scientific">Dillenia turbinata</name>
    <dbReference type="NCBI Taxonomy" id="194707"/>
    <lineage>
        <taxon>Eukaryota</taxon>
        <taxon>Viridiplantae</taxon>
        <taxon>Streptophyta</taxon>
        <taxon>Embryophyta</taxon>
        <taxon>Tracheophyta</taxon>
        <taxon>Spermatophyta</taxon>
        <taxon>Magnoliopsida</taxon>
        <taxon>eudicotyledons</taxon>
        <taxon>Gunneridae</taxon>
        <taxon>Pentapetalae</taxon>
        <taxon>Dilleniales</taxon>
        <taxon>Dilleniaceae</taxon>
        <taxon>Dillenia</taxon>
    </lineage>
</organism>
<dbReference type="PANTHER" id="PTHR48040:SF20">
    <property type="entry name" value="PLEIOTROPIC DRUG RESISTANCE PROTEIN 1"/>
    <property type="match status" value="1"/>
</dbReference>
<evidence type="ECO:0000313" key="3">
    <source>
        <dbReference type="Proteomes" id="UP001370490"/>
    </source>
</evidence>
<gene>
    <name evidence="2" type="ORF">RJ641_024235</name>
</gene>
<keyword evidence="3" id="KW-1185">Reference proteome</keyword>
<dbReference type="Proteomes" id="UP001370490">
    <property type="component" value="Unassembled WGS sequence"/>
</dbReference>
<reference evidence="2 3" key="1">
    <citation type="submission" date="2023-12" db="EMBL/GenBank/DDBJ databases">
        <title>A high-quality genome assembly for Dillenia turbinata (Dilleniales).</title>
        <authorList>
            <person name="Chanderbali A."/>
        </authorList>
    </citation>
    <scope>NUCLEOTIDE SEQUENCE [LARGE SCALE GENOMIC DNA]</scope>
    <source>
        <strain evidence="2">LSX21</strain>
        <tissue evidence="2">Leaf</tissue>
    </source>
</reference>
<dbReference type="Pfam" id="PF14510">
    <property type="entry name" value="ABC_trans_N"/>
    <property type="match status" value="1"/>
</dbReference>
<protein>
    <submittedName>
        <fullName evidence="2">ABC-transporter, N-terminal domain</fullName>
    </submittedName>
</protein>
<dbReference type="AlphaFoldDB" id="A0AAN8UKF7"/>
<feature type="domain" description="Pleiotropic ABC efflux transporter N-terminal" evidence="1">
    <location>
        <begin position="82"/>
        <end position="133"/>
    </location>
</feature>
<accession>A0AAN8UKF7</accession>
<dbReference type="PANTHER" id="PTHR48040">
    <property type="entry name" value="PLEIOTROPIC DRUG RESISTANCE PROTEIN 1-LIKE ISOFORM X1"/>
    <property type="match status" value="1"/>
</dbReference>